<sequence>MKRRNKQLLVENEYVKELLAVLKENPSPSGKDFAEMIAHVGELENRLAEAVEELKTMRQELQQVQNRSLKAVLQKSCKSLENNISNMRQKLAELKDHIIEGCQKALSAFKERGTSALDGLSRFFHVKPMLEGIRKAIDNSIRIDDNAVSKIQTLSAEYHQAGRHLKNMGRALVGKEPVAEVKSPGRLSKVIAAPYKADRACMTAAQKSIEKAIDSVTRLQESAERRPSVLRAMQENGEKVQPPAKKAVPAVSKAER</sequence>
<reference evidence="3 4" key="1">
    <citation type="submission" date="2020-08" db="EMBL/GenBank/DDBJ databases">
        <title>Genomic Encyclopedia of Type Strains, Phase IV (KMG-IV): sequencing the most valuable type-strain genomes for metagenomic binning, comparative biology and taxonomic classification.</title>
        <authorList>
            <person name="Goeker M."/>
        </authorList>
    </citation>
    <scope>NUCLEOTIDE SEQUENCE [LARGE SCALE GENOMIC DNA]</scope>
    <source>
        <strain evidence="3 4">DSM 106146</strain>
    </source>
</reference>
<dbReference type="Gene3D" id="1.20.120.20">
    <property type="entry name" value="Apolipoprotein"/>
    <property type="match status" value="1"/>
</dbReference>
<proteinExistence type="predicted"/>
<gene>
    <name evidence="3" type="ORF">HNP82_002552</name>
</gene>
<keyword evidence="4" id="KW-1185">Reference proteome</keyword>
<dbReference type="EMBL" id="JACHFW010000011">
    <property type="protein sequence ID" value="MBB5265406.1"/>
    <property type="molecule type" value="Genomic_DNA"/>
</dbReference>
<dbReference type="InterPro" id="IPR046656">
    <property type="entry name" value="DUF6674"/>
</dbReference>
<keyword evidence="3" id="KW-0540">Nuclease</keyword>
<feature type="compositionally biased region" description="Low complexity" evidence="2">
    <location>
        <begin position="239"/>
        <end position="256"/>
    </location>
</feature>
<evidence type="ECO:0000256" key="1">
    <source>
        <dbReference type="SAM" id="Coils"/>
    </source>
</evidence>
<dbReference type="Pfam" id="PF20379">
    <property type="entry name" value="DUF6674"/>
    <property type="match status" value="1"/>
</dbReference>
<keyword evidence="3" id="KW-0269">Exonuclease</keyword>
<keyword evidence="1" id="KW-0175">Coiled coil</keyword>
<feature type="coiled-coil region" evidence="1">
    <location>
        <begin position="33"/>
        <end position="97"/>
    </location>
</feature>
<dbReference type="AlphaFoldDB" id="A0A7W8M6I6"/>
<keyword evidence="3" id="KW-0378">Hydrolase</keyword>
<feature type="region of interest" description="Disordered" evidence="2">
    <location>
        <begin position="220"/>
        <end position="256"/>
    </location>
</feature>
<dbReference type="Proteomes" id="UP000543642">
    <property type="component" value="Unassembled WGS sequence"/>
</dbReference>
<comment type="caution">
    <text evidence="3">The sequence shown here is derived from an EMBL/GenBank/DDBJ whole genome shotgun (WGS) entry which is preliminary data.</text>
</comment>
<evidence type="ECO:0000313" key="3">
    <source>
        <dbReference type="EMBL" id="MBB5265406.1"/>
    </source>
</evidence>
<evidence type="ECO:0000256" key="2">
    <source>
        <dbReference type="SAM" id="MobiDB-lite"/>
    </source>
</evidence>
<name>A0A7W8M6I6_9FIRM</name>
<evidence type="ECO:0000313" key="4">
    <source>
        <dbReference type="Proteomes" id="UP000543642"/>
    </source>
</evidence>
<dbReference type="GO" id="GO:0004527">
    <property type="term" value="F:exonuclease activity"/>
    <property type="evidence" value="ECO:0007669"/>
    <property type="project" value="UniProtKB-KW"/>
</dbReference>
<organism evidence="3 4">
    <name type="scientific">Catenibacillus scindens</name>
    <dbReference type="NCBI Taxonomy" id="673271"/>
    <lineage>
        <taxon>Bacteria</taxon>
        <taxon>Bacillati</taxon>
        <taxon>Bacillota</taxon>
        <taxon>Clostridia</taxon>
        <taxon>Lachnospirales</taxon>
        <taxon>Lachnospiraceae</taxon>
        <taxon>Catenibacillus</taxon>
    </lineage>
</organism>
<accession>A0A7W8M6I6</accession>
<dbReference type="RefSeq" id="WP_183775329.1">
    <property type="nucleotide sequence ID" value="NZ_JACHFW010000011.1"/>
</dbReference>
<dbReference type="SUPFAM" id="SSF58113">
    <property type="entry name" value="Apolipoprotein A-I"/>
    <property type="match status" value="1"/>
</dbReference>
<protein>
    <submittedName>
        <fullName evidence="3">DNA repair exonuclease SbcCD ATPase subunit</fullName>
    </submittedName>
</protein>